<evidence type="ECO:0008006" key="3">
    <source>
        <dbReference type="Google" id="ProtNLM"/>
    </source>
</evidence>
<dbReference type="Pfam" id="PF16093">
    <property type="entry name" value="PAC4"/>
    <property type="match status" value="1"/>
</dbReference>
<accession>A0ABU7EWN7</accession>
<proteinExistence type="predicted"/>
<keyword evidence="2" id="KW-1185">Reference proteome</keyword>
<dbReference type="Proteomes" id="UP001352852">
    <property type="component" value="Unassembled WGS sequence"/>
</dbReference>
<evidence type="ECO:0000313" key="2">
    <source>
        <dbReference type="Proteomes" id="UP001352852"/>
    </source>
</evidence>
<dbReference type="EMBL" id="JAHUTJ010068518">
    <property type="protein sequence ID" value="MED6291623.1"/>
    <property type="molecule type" value="Genomic_DNA"/>
</dbReference>
<gene>
    <name evidence="1" type="ORF">CHARACLAT_025465</name>
</gene>
<comment type="caution">
    <text evidence="1">The sequence shown here is derived from an EMBL/GenBank/DDBJ whole genome shotgun (WGS) entry which is preliminary data.</text>
</comment>
<dbReference type="PANTHER" id="PTHR33559:SF1">
    <property type="entry name" value="PROTEASOME ASSEMBLY CHAPERONE 4"/>
    <property type="match status" value="1"/>
</dbReference>
<name>A0ABU7EWN7_9TELE</name>
<evidence type="ECO:0000313" key="1">
    <source>
        <dbReference type="EMBL" id="MED6291623.1"/>
    </source>
</evidence>
<organism evidence="1 2">
    <name type="scientific">Characodon lateralis</name>
    <dbReference type="NCBI Taxonomy" id="208331"/>
    <lineage>
        <taxon>Eukaryota</taxon>
        <taxon>Metazoa</taxon>
        <taxon>Chordata</taxon>
        <taxon>Craniata</taxon>
        <taxon>Vertebrata</taxon>
        <taxon>Euteleostomi</taxon>
        <taxon>Actinopterygii</taxon>
        <taxon>Neopterygii</taxon>
        <taxon>Teleostei</taxon>
        <taxon>Neoteleostei</taxon>
        <taxon>Acanthomorphata</taxon>
        <taxon>Ovalentaria</taxon>
        <taxon>Atherinomorphae</taxon>
        <taxon>Cyprinodontiformes</taxon>
        <taxon>Goodeidae</taxon>
        <taxon>Characodon</taxon>
    </lineage>
</organism>
<reference evidence="1 2" key="1">
    <citation type="submission" date="2021-06" db="EMBL/GenBank/DDBJ databases">
        <authorList>
            <person name="Palmer J.M."/>
        </authorList>
    </citation>
    <scope>NUCLEOTIDE SEQUENCE [LARGE SCALE GENOMIC DNA]</scope>
    <source>
        <strain evidence="1 2">CL_MEX2019</strain>
        <tissue evidence="1">Muscle</tissue>
    </source>
</reference>
<dbReference type="PANTHER" id="PTHR33559">
    <property type="entry name" value="PROTEASOME ASSEMBLY CHAPERONE 4"/>
    <property type="match status" value="1"/>
</dbReference>
<dbReference type="InterPro" id="IPR032157">
    <property type="entry name" value="PAC4"/>
</dbReference>
<sequence length="124" mass="13697">MTEILNGSDVGGISVHNFSEKILEQVVHFHVMKLNGGFFLWIGSAPVLSNLAVSMSSKYDPMPLSTLVMGDPSNTAANSLAQRLAKRTKKQVFVSYSLPMTDSSLSLLVENRIKKEMELHPENF</sequence>
<protein>
    <recommendedName>
        <fullName evidence="3">Proteasome assembly chaperone 4</fullName>
    </recommendedName>
</protein>